<sequence>MGATGTRMLQLMSLLQSSRYWAGAELASRLEVSPRTLRRDVERLRELGYPVEARRGVDGGYQLAPGASLPPLVLDDEEAVALALGLQAAAQSAVEGMAESSVRALAKVVGVMPRRLRRRVEALTAATETSSWQGVGPAVDPATLTTLAQACRDAERVEMDYTAADGQRSHRHVEPHRLVPLGRRWYVVAYDDDRSAWRSFRADRISGARVTGERFAPRRLPADDAVDFVRSGVRGEQAGYAVVATVHASAAEVVAKIGRWATVTSDEGEHCRITMHADAAEWPLMALGSLQAEFRIEAPEELRDEAAAWGARVARAGAAAT</sequence>
<name>A0A420XVE8_9ACTN</name>
<evidence type="ECO:0000313" key="6">
    <source>
        <dbReference type="Proteomes" id="UP000281955"/>
    </source>
</evidence>
<dbReference type="Proteomes" id="UP000281955">
    <property type="component" value="Unassembled WGS sequence"/>
</dbReference>
<keyword evidence="1" id="KW-0805">Transcription regulation</keyword>
<evidence type="ECO:0000259" key="4">
    <source>
        <dbReference type="PROSITE" id="PS51000"/>
    </source>
</evidence>
<accession>A0A420XVE8</accession>
<dbReference type="InterPro" id="IPR018356">
    <property type="entry name" value="Tscrpt_reg_HTH_DeoR_CS"/>
</dbReference>
<feature type="domain" description="HTH deoR-type" evidence="4">
    <location>
        <begin position="4"/>
        <end position="59"/>
    </location>
</feature>
<dbReference type="Pfam" id="PF13280">
    <property type="entry name" value="WYL"/>
    <property type="match status" value="1"/>
</dbReference>
<organism evidence="5 6">
    <name type="scientific">Motilibacter peucedani</name>
    <dbReference type="NCBI Taxonomy" id="598650"/>
    <lineage>
        <taxon>Bacteria</taxon>
        <taxon>Bacillati</taxon>
        <taxon>Actinomycetota</taxon>
        <taxon>Actinomycetes</taxon>
        <taxon>Motilibacterales</taxon>
        <taxon>Motilibacteraceae</taxon>
        <taxon>Motilibacter</taxon>
    </lineage>
</organism>
<dbReference type="PROSITE" id="PS52050">
    <property type="entry name" value="WYL"/>
    <property type="match status" value="1"/>
</dbReference>
<dbReference type="PANTHER" id="PTHR34580">
    <property type="match status" value="1"/>
</dbReference>
<dbReference type="InParanoid" id="A0A420XVE8"/>
<dbReference type="GO" id="GO:0003700">
    <property type="term" value="F:DNA-binding transcription factor activity"/>
    <property type="evidence" value="ECO:0007669"/>
    <property type="project" value="InterPro"/>
</dbReference>
<dbReference type="InterPro" id="IPR057727">
    <property type="entry name" value="WCX_dom"/>
</dbReference>
<dbReference type="InterPro" id="IPR013196">
    <property type="entry name" value="HTH_11"/>
</dbReference>
<dbReference type="EMBL" id="RBWV01000001">
    <property type="protein sequence ID" value="RKS84276.1"/>
    <property type="molecule type" value="Genomic_DNA"/>
</dbReference>
<evidence type="ECO:0000313" key="5">
    <source>
        <dbReference type="EMBL" id="RKS84276.1"/>
    </source>
</evidence>
<dbReference type="PANTHER" id="PTHR34580:SF3">
    <property type="entry name" value="PROTEIN PAFB"/>
    <property type="match status" value="1"/>
</dbReference>
<dbReference type="Gene3D" id="1.10.10.10">
    <property type="entry name" value="Winged helix-like DNA-binding domain superfamily/Winged helix DNA-binding domain"/>
    <property type="match status" value="1"/>
</dbReference>
<comment type="caution">
    <text evidence="5">The sequence shown here is derived from an EMBL/GenBank/DDBJ whole genome shotgun (WGS) entry which is preliminary data.</text>
</comment>
<dbReference type="PROSITE" id="PS00894">
    <property type="entry name" value="HTH_DEOR_1"/>
    <property type="match status" value="1"/>
</dbReference>
<dbReference type="OrthoDB" id="8555652at2"/>
<dbReference type="InterPro" id="IPR051534">
    <property type="entry name" value="CBASS_pafABC_assoc_protein"/>
</dbReference>
<keyword evidence="3" id="KW-0804">Transcription</keyword>
<keyword evidence="2 5" id="KW-0238">DNA-binding</keyword>
<dbReference type="InterPro" id="IPR026881">
    <property type="entry name" value="WYL_dom"/>
</dbReference>
<dbReference type="PROSITE" id="PS51000">
    <property type="entry name" value="HTH_DEOR_2"/>
    <property type="match status" value="1"/>
</dbReference>
<reference evidence="5 6" key="1">
    <citation type="submission" date="2018-10" db="EMBL/GenBank/DDBJ databases">
        <title>Genomic Encyclopedia of Archaeal and Bacterial Type Strains, Phase II (KMG-II): from individual species to whole genera.</title>
        <authorList>
            <person name="Goeker M."/>
        </authorList>
    </citation>
    <scope>NUCLEOTIDE SEQUENCE [LARGE SCALE GENOMIC DNA]</scope>
    <source>
        <strain evidence="5 6">RP-AC37</strain>
    </source>
</reference>
<dbReference type="Pfam" id="PF25583">
    <property type="entry name" value="WCX"/>
    <property type="match status" value="1"/>
</dbReference>
<dbReference type="GO" id="GO:0003677">
    <property type="term" value="F:DNA binding"/>
    <property type="evidence" value="ECO:0007669"/>
    <property type="project" value="UniProtKB-KW"/>
</dbReference>
<dbReference type="InterPro" id="IPR036390">
    <property type="entry name" value="WH_DNA-bd_sf"/>
</dbReference>
<protein>
    <submittedName>
        <fullName evidence="5">Putative DNA-binding transcriptional regulator YafY</fullName>
    </submittedName>
</protein>
<proteinExistence type="predicted"/>
<dbReference type="RefSeq" id="WP_121191447.1">
    <property type="nucleotide sequence ID" value="NZ_RBWV01000001.1"/>
</dbReference>
<dbReference type="PIRSF" id="PIRSF016838">
    <property type="entry name" value="PafC"/>
    <property type="match status" value="1"/>
</dbReference>
<keyword evidence="6" id="KW-1185">Reference proteome</keyword>
<evidence type="ECO:0000256" key="1">
    <source>
        <dbReference type="ARBA" id="ARBA00023015"/>
    </source>
</evidence>
<evidence type="ECO:0000256" key="2">
    <source>
        <dbReference type="ARBA" id="ARBA00023125"/>
    </source>
</evidence>
<dbReference type="InterPro" id="IPR036388">
    <property type="entry name" value="WH-like_DNA-bd_sf"/>
</dbReference>
<evidence type="ECO:0000256" key="3">
    <source>
        <dbReference type="ARBA" id="ARBA00023163"/>
    </source>
</evidence>
<gene>
    <name evidence="5" type="ORF">CLV35_0093</name>
</gene>
<dbReference type="InterPro" id="IPR028349">
    <property type="entry name" value="PafC-like"/>
</dbReference>
<dbReference type="Pfam" id="PF08279">
    <property type="entry name" value="HTH_11"/>
    <property type="match status" value="1"/>
</dbReference>
<dbReference type="InterPro" id="IPR001034">
    <property type="entry name" value="DeoR_HTH"/>
</dbReference>
<dbReference type="AlphaFoldDB" id="A0A420XVE8"/>
<dbReference type="SUPFAM" id="SSF46785">
    <property type="entry name" value="Winged helix' DNA-binding domain"/>
    <property type="match status" value="1"/>
</dbReference>